<organism evidence="1 2">
    <name type="scientific">Rotaria sordida</name>
    <dbReference type="NCBI Taxonomy" id="392033"/>
    <lineage>
        <taxon>Eukaryota</taxon>
        <taxon>Metazoa</taxon>
        <taxon>Spiralia</taxon>
        <taxon>Gnathifera</taxon>
        <taxon>Rotifera</taxon>
        <taxon>Eurotatoria</taxon>
        <taxon>Bdelloidea</taxon>
        <taxon>Philodinida</taxon>
        <taxon>Philodinidae</taxon>
        <taxon>Rotaria</taxon>
    </lineage>
</organism>
<reference evidence="1" key="1">
    <citation type="submission" date="2021-02" db="EMBL/GenBank/DDBJ databases">
        <authorList>
            <person name="Nowell W R."/>
        </authorList>
    </citation>
    <scope>NUCLEOTIDE SEQUENCE</scope>
</reference>
<name>A0A814PLP8_9BILA</name>
<protein>
    <submittedName>
        <fullName evidence="1">Uncharacterized protein</fullName>
    </submittedName>
</protein>
<dbReference type="PANTHER" id="PTHR33053">
    <property type="entry name" value="PROTEIN, PUTATIVE-RELATED"/>
    <property type="match status" value="1"/>
</dbReference>
<gene>
    <name evidence="1" type="ORF">RFH988_LOCUS19665</name>
</gene>
<dbReference type="Proteomes" id="UP000663882">
    <property type="component" value="Unassembled WGS sequence"/>
</dbReference>
<sequence length="825" mass="98079">MNFDFEQTLDFVEKRNSKRSMEYYANRKKKRKLHFKQASNNNELPDIISSFPLHIDLKPKVTTNVENNCFLKKQIEENIMEYQDNLDNINQIENINIDDNEIINNSSDSLECWSDLEIIHENLLHYHTDISTKEFCSKLLTLLRNSNTCKLHANRLLSFISSILPTPNNIPKNMEDLLNQLEIENNIFKKYLLCTTCNDYVSLKKKFCFKCSSNDSKTFAFIYDMNIEEYIRNIYIRLKIEIDQYRNQLRLMNDKNKTNDIGFNNLYQQLLKDNLNDNFITFLLHLDGIGLSKSTNLKMWLFSGSIIELRPQLRNNRYNNVIFSFWFSYKEPNVKIWLRNCANLIKMIKMKGIIINENHRINIKFLSITGDSPALSKILNFIGHGGYYCCNFCYVRGIDIGRKRQYFYGKKKFLRHMEKYYKQSKQAETTKENIYGHKGISILQDILDIPLPHAILIDYQHVTLLRHTKTVLRAIYKQLKPSDRERFDNKLKYQSFPHFFNRQMKPFKEFRFIKAVELRNILFYGFLPLSFEFIDSQQLAHFALFICSIRLYHSQPPMFDDKTQALADKLFEQYYKDHGIFYSDIQNYVLHMHHHFGTQYQNYGSLANIGCFYQEDLIGHISKNIHGSNYYSDLIVHYYSIDFDLHAQISHTKYKTISKPIDLNVDIIINDYPTIIQHHDKICTCLNPLTCISIYRRCVIRNNIFHSLIYNKRGKSNSYFISYNKSANDYIKYFGRIILFFSCINRNYAVVQRYTQNQNFSYLFKTSPYFSLLEKPLDNCFSLLSKEPSDLFDIININHVIKHCITFEFQQQLIVTEVSAYHEHD</sequence>
<dbReference type="OrthoDB" id="10050231at2759"/>
<comment type="caution">
    <text evidence="1">The sequence shown here is derived from an EMBL/GenBank/DDBJ whole genome shotgun (WGS) entry which is preliminary data.</text>
</comment>
<evidence type="ECO:0000313" key="2">
    <source>
        <dbReference type="Proteomes" id="UP000663882"/>
    </source>
</evidence>
<dbReference type="AlphaFoldDB" id="A0A814PLP8"/>
<dbReference type="EMBL" id="CAJNOO010001166">
    <property type="protein sequence ID" value="CAF1107733.1"/>
    <property type="molecule type" value="Genomic_DNA"/>
</dbReference>
<dbReference type="PANTHER" id="PTHR33053:SF9">
    <property type="entry name" value="AGAP000105-PA"/>
    <property type="match status" value="1"/>
</dbReference>
<accession>A0A814PLP8</accession>
<proteinExistence type="predicted"/>
<evidence type="ECO:0000313" key="1">
    <source>
        <dbReference type="EMBL" id="CAF1107733.1"/>
    </source>
</evidence>